<evidence type="ECO:0000313" key="1">
    <source>
        <dbReference type="EMBL" id="HIW08432.1"/>
    </source>
</evidence>
<reference evidence="1" key="1">
    <citation type="journal article" date="2021" name="PeerJ">
        <title>Extensive microbial diversity within the chicken gut microbiome revealed by metagenomics and culture.</title>
        <authorList>
            <person name="Gilroy R."/>
            <person name="Ravi A."/>
            <person name="Getino M."/>
            <person name="Pursley I."/>
            <person name="Horton D.L."/>
            <person name="Alikhan N.F."/>
            <person name="Baker D."/>
            <person name="Gharbi K."/>
            <person name="Hall N."/>
            <person name="Watson M."/>
            <person name="Adriaenssens E.M."/>
            <person name="Foster-Nyarko E."/>
            <person name="Jarju S."/>
            <person name="Secka A."/>
            <person name="Antonio M."/>
            <person name="Oren A."/>
            <person name="Chaudhuri R.R."/>
            <person name="La Ragione R."/>
            <person name="Hildebrand F."/>
            <person name="Pallen M.J."/>
        </authorList>
    </citation>
    <scope>NUCLEOTIDE SEQUENCE</scope>
    <source>
        <strain evidence="1">ChiHcolR34-3080</strain>
    </source>
</reference>
<dbReference type="EMBL" id="DXHQ01000037">
    <property type="protein sequence ID" value="HIW08432.1"/>
    <property type="molecule type" value="Genomic_DNA"/>
</dbReference>
<proteinExistence type="predicted"/>
<name>A0A9D1TVZ8_9FIRM</name>
<reference evidence="1" key="2">
    <citation type="submission" date="2021-04" db="EMBL/GenBank/DDBJ databases">
        <authorList>
            <person name="Gilroy R."/>
        </authorList>
    </citation>
    <scope>NUCLEOTIDE SEQUENCE</scope>
    <source>
        <strain evidence="1">ChiHcolR34-3080</strain>
    </source>
</reference>
<organism evidence="1 2">
    <name type="scientific">Candidatus Faecalibacterium intestinigallinarum</name>
    <dbReference type="NCBI Taxonomy" id="2838581"/>
    <lineage>
        <taxon>Bacteria</taxon>
        <taxon>Bacillati</taxon>
        <taxon>Bacillota</taxon>
        <taxon>Clostridia</taxon>
        <taxon>Eubacteriales</taxon>
        <taxon>Oscillospiraceae</taxon>
        <taxon>Faecalibacterium</taxon>
    </lineage>
</organism>
<protein>
    <submittedName>
        <fullName evidence="1">Uncharacterized protein</fullName>
    </submittedName>
</protein>
<evidence type="ECO:0000313" key="2">
    <source>
        <dbReference type="Proteomes" id="UP000823933"/>
    </source>
</evidence>
<dbReference type="Proteomes" id="UP000823933">
    <property type="component" value="Unassembled WGS sequence"/>
</dbReference>
<gene>
    <name evidence="1" type="ORF">H9890_03395</name>
</gene>
<dbReference type="AlphaFoldDB" id="A0A9D1TVZ8"/>
<sequence length="173" mass="19718">MKIIKKIEEKKALIVLTAVRAVCEDSQEVAYFVGVQDNPYIPSSHTIKTEIAKNGWKILSEDDEWIERWEITIELPKGFCFCCYKVTSSDIVTYAIFKDTRYKDGKLHMCHPFISPVRCEMVEHDNVVQPDIASAIEKIAQSGICLCMDNSSDKMIAQVISKELIAKYPSSYK</sequence>
<accession>A0A9D1TVZ8</accession>
<comment type="caution">
    <text evidence="1">The sequence shown here is derived from an EMBL/GenBank/DDBJ whole genome shotgun (WGS) entry which is preliminary data.</text>
</comment>